<sequence>MILLGEGDVRVICDARAANATPPPSVQVLRLRGSRVRLPCTTLKLNLGSIVLSRTTCHSVSFPDA</sequence>
<organism evidence="1 2">
    <name type="scientific">Coprinellus micaceus</name>
    <name type="common">Glistening ink-cap mushroom</name>
    <name type="synonym">Coprinus micaceus</name>
    <dbReference type="NCBI Taxonomy" id="71717"/>
    <lineage>
        <taxon>Eukaryota</taxon>
        <taxon>Fungi</taxon>
        <taxon>Dikarya</taxon>
        <taxon>Basidiomycota</taxon>
        <taxon>Agaricomycotina</taxon>
        <taxon>Agaricomycetes</taxon>
        <taxon>Agaricomycetidae</taxon>
        <taxon>Agaricales</taxon>
        <taxon>Agaricineae</taxon>
        <taxon>Psathyrellaceae</taxon>
        <taxon>Coprinellus</taxon>
    </lineage>
</organism>
<dbReference type="EMBL" id="QPFP01000014">
    <property type="protein sequence ID" value="TEB32839.1"/>
    <property type="molecule type" value="Genomic_DNA"/>
</dbReference>
<dbReference type="AlphaFoldDB" id="A0A4Y7TH62"/>
<accession>A0A4Y7TH62</accession>
<dbReference type="Proteomes" id="UP000298030">
    <property type="component" value="Unassembled WGS sequence"/>
</dbReference>
<keyword evidence="2" id="KW-1185">Reference proteome</keyword>
<comment type="caution">
    <text evidence="1">The sequence shown here is derived from an EMBL/GenBank/DDBJ whole genome shotgun (WGS) entry which is preliminary data.</text>
</comment>
<protein>
    <submittedName>
        <fullName evidence="1">Uncharacterized protein</fullName>
    </submittedName>
</protein>
<evidence type="ECO:0000313" key="1">
    <source>
        <dbReference type="EMBL" id="TEB32839.1"/>
    </source>
</evidence>
<reference evidence="1 2" key="1">
    <citation type="journal article" date="2019" name="Nat. Ecol. Evol.">
        <title>Megaphylogeny resolves global patterns of mushroom evolution.</title>
        <authorList>
            <person name="Varga T."/>
            <person name="Krizsan K."/>
            <person name="Foldi C."/>
            <person name="Dima B."/>
            <person name="Sanchez-Garcia M."/>
            <person name="Sanchez-Ramirez S."/>
            <person name="Szollosi G.J."/>
            <person name="Szarkandi J.G."/>
            <person name="Papp V."/>
            <person name="Albert L."/>
            <person name="Andreopoulos W."/>
            <person name="Angelini C."/>
            <person name="Antonin V."/>
            <person name="Barry K.W."/>
            <person name="Bougher N.L."/>
            <person name="Buchanan P."/>
            <person name="Buyck B."/>
            <person name="Bense V."/>
            <person name="Catcheside P."/>
            <person name="Chovatia M."/>
            <person name="Cooper J."/>
            <person name="Damon W."/>
            <person name="Desjardin D."/>
            <person name="Finy P."/>
            <person name="Geml J."/>
            <person name="Haridas S."/>
            <person name="Hughes K."/>
            <person name="Justo A."/>
            <person name="Karasinski D."/>
            <person name="Kautmanova I."/>
            <person name="Kiss B."/>
            <person name="Kocsube S."/>
            <person name="Kotiranta H."/>
            <person name="LaButti K.M."/>
            <person name="Lechner B.E."/>
            <person name="Liimatainen K."/>
            <person name="Lipzen A."/>
            <person name="Lukacs Z."/>
            <person name="Mihaltcheva S."/>
            <person name="Morgado L.N."/>
            <person name="Niskanen T."/>
            <person name="Noordeloos M.E."/>
            <person name="Ohm R.A."/>
            <person name="Ortiz-Santana B."/>
            <person name="Ovrebo C."/>
            <person name="Racz N."/>
            <person name="Riley R."/>
            <person name="Savchenko A."/>
            <person name="Shiryaev A."/>
            <person name="Soop K."/>
            <person name="Spirin V."/>
            <person name="Szebenyi C."/>
            <person name="Tomsovsky M."/>
            <person name="Tulloss R.E."/>
            <person name="Uehling J."/>
            <person name="Grigoriev I.V."/>
            <person name="Vagvolgyi C."/>
            <person name="Papp T."/>
            <person name="Martin F.M."/>
            <person name="Miettinen O."/>
            <person name="Hibbett D.S."/>
            <person name="Nagy L.G."/>
        </authorList>
    </citation>
    <scope>NUCLEOTIDE SEQUENCE [LARGE SCALE GENOMIC DNA]</scope>
    <source>
        <strain evidence="1 2">FP101781</strain>
    </source>
</reference>
<proteinExistence type="predicted"/>
<evidence type="ECO:0000313" key="2">
    <source>
        <dbReference type="Proteomes" id="UP000298030"/>
    </source>
</evidence>
<name>A0A4Y7TH62_COPMI</name>
<gene>
    <name evidence="1" type="ORF">FA13DRAFT_229176</name>
</gene>